<organism evidence="3 4">
    <name type="scientific">Fuerstiella marisgermanici</name>
    <dbReference type="NCBI Taxonomy" id="1891926"/>
    <lineage>
        <taxon>Bacteria</taxon>
        <taxon>Pseudomonadati</taxon>
        <taxon>Planctomycetota</taxon>
        <taxon>Planctomycetia</taxon>
        <taxon>Planctomycetales</taxon>
        <taxon>Planctomycetaceae</taxon>
        <taxon>Fuerstiella</taxon>
    </lineage>
</organism>
<dbReference type="KEGG" id="fmr:Fuma_02346"/>
<dbReference type="EMBL" id="CP017641">
    <property type="protein sequence ID" value="APZ92734.1"/>
    <property type="molecule type" value="Genomic_DNA"/>
</dbReference>
<evidence type="ECO:0000313" key="3">
    <source>
        <dbReference type="EMBL" id="APZ92734.1"/>
    </source>
</evidence>
<dbReference type="Proteomes" id="UP000187735">
    <property type="component" value="Chromosome"/>
</dbReference>
<sequence precursor="true">MMIQSKTMTLFAAVLLPLALLFLTPTASAVEKEKVNTVVTVGEMCGGCVKRITKRFATEKEVAKVACSIEKKSVTLVPAKGVRLSPKRVWEILDSIGKTPKKMVSPDGTFTSKPKK</sequence>
<dbReference type="STRING" id="1891926.Fuma_02346"/>
<dbReference type="Gene3D" id="3.30.70.100">
    <property type="match status" value="1"/>
</dbReference>
<proteinExistence type="predicted"/>
<dbReference type="GO" id="GO:0046872">
    <property type="term" value="F:metal ion binding"/>
    <property type="evidence" value="ECO:0007669"/>
    <property type="project" value="InterPro"/>
</dbReference>
<feature type="domain" description="HMA" evidence="2">
    <location>
        <begin position="39"/>
        <end position="97"/>
    </location>
</feature>
<dbReference type="InterPro" id="IPR036163">
    <property type="entry name" value="HMA_dom_sf"/>
</dbReference>
<keyword evidence="1" id="KW-0732">Signal</keyword>
<accession>A0A1P8WF80</accession>
<evidence type="ECO:0000259" key="2">
    <source>
        <dbReference type="Pfam" id="PF00403"/>
    </source>
</evidence>
<evidence type="ECO:0000313" key="4">
    <source>
        <dbReference type="Proteomes" id="UP000187735"/>
    </source>
</evidence>
<dbReference type="AlphaFoldDB" id="A0A1P8WF80"/>
<reference evidence="3 4" key="1">
    <citation type="journal article" date="2016" name="Front. Microbiol.">
        <title>Fuerstia marisgermanicae gen. nov., sp. nov., an Unusual Member of the Phylum Planctomycetes from the German Wadden Sea.</title>
        <authorList>
            <person name="Kohn T."/>
            <person name="Heuer A."/>
            <person name="Jogler M."/>
            <person name="Vollmers J."/>
            <person name="Boedeker C."/>
            <person name="Bunk B."/>
            <person name="Rast P."/>
            <person name="Borchert D."/>
            <person name="Glockner I."/>
            <person name="Freese H.M."/>
            <person name="Klenk H.P."/>
            <person name="Overmann J."/>
            <person name="Kaster A.K."/>
            <person name="Rohde M."/>
            <person name="Wiegand S."/>
            <person name="Jogler C."/>
        </authorList>
    </citation>
    <scope>NUCLEOTIDE SEQUENCE [LARGE SCALE GENOMIC DNA]</scope>
    <source>
        <strain evidence="3 4">NH11</strain>
    </source>
</reference>
<keyword evidence="4" id="KW-1185">Reference proteome</keyword>
<dbReference type="Pfam" id="PF00403">
    <property type="entry name" value="HMA"/>
    <property type="match status" value="1"/>
</dbReference>
<dbReference type="RefSeq" id="WP_218922424.1">
    <property type="nucleotide sequence ID" value="NZ_CP017641.1"/>
</dbReference>
<dbReference type="InterPro" id="IPR006121">
    <property type="entry name" value="HMA_dom"/>
</dbReference>
<protein>
    <recommendedName>
        <fullName evidence="2">HMA domain-containing protein</fullName>
    </recommendedName>
</protein>
<feature type="chain" id="PRO_5010253616" description="HMA domain-containing protein" evidence="1">
    <location>
        <begin position="30"/>
        <end position="116"/>
    </location>
</feature>
<evidence type="ECO:0000256" key="1">
    <source>
        <dbReference type="SAM" id="SignalP"/>
    </source>
</evidence>
<name>A0A1P8WF80_9PLAN</name>
<feature type="signal peptide" evidence="1">
    <location>
        <begin position="1"/>
        <end position="29"/>
    </location>
</feature>
<gene>
    <name evidence="3" type="ORF">Fuma_02346</name>
</gene>
<dbReference type="SUPFAM" id="SSF55008">
    <property type="entry name" value="HMA, heavy metal-associated domain"/>
    <property type="match status" value="1"/>
</dbReference>